<proteinExistence type="predicted"/>
<dbReference type="InterPro" id="IPR036188">
    <property type="entry name" value="FAD/NAD-bd_sf"/>
</dbReference>
<comment type="caution">
    <text evidence="7">The sequence shown here is derived from an EMBL/GenBank/DDBJ whole genome shotgun (WGS) entry which is preliminary data.</text>
</comment>
<dbReference type="RefSeq" id="WP_214359861.1">
    <property type="nucleotide sequence ID" value="NZ_JAEKFT010000002.1"/>
</dbReference>
<evidence type="ECO:0000256" key="5">
    <source>
        <dbReference type="ARBA" id="ARBA00023033"/>
    </source>
</evidence>
<keyword evidence="4" id="KW-0560">Oxidoreductase</keyword>
<dbReference type="PANTHER" id="PTHR13789">
    <property type="entry name" value="MONOOXYGENASE"/>
    <property type="match status" value="1"/>
</dbReference>
<gene>
    <name evidence="7" type="ORF">I8J34_02880</name>
</gene>
<keyword evidence="3" id="KW-0274">FAD</keyword>
<dbReference type="GO" id="GO:0004497">
    <property type="term" value="F:monooxygenase activity"/>
    <property type="evidence" value="ECO:0007669"/>
    <property type="project" value="UniProtKB-KW"/>
</dbReference>
<evidence type="ECO:0000256" key="4">
    <source>
        <dbReference type="ARBA" id="ARBA00023002"/>
    </source>
</evidence>
<sequence>MSTSSNKLTAKKRIAIVGAGPGGLSALIALSQAGFDVRLFERQPEIKAMGGAVLLNLPVMCILRGYGVDLENFGATANSEFRTSKGRLRFRIPFNEDAQKKAGLPGWNYGMLRSTLYARMLPLAPPGSILPDHRFTRFTEEGETVRLHFDNGNTWDADLLIAADGNRSAVMQQILGDLGVFPLGLQVWLGWCYADSLPRDTSMIMHSSDTQFGFHPILHDGQPAWEWWMVERSRKGNPASDKVGAYLLRRLKGWAEPVPTLMAATDTSKIFRWELFNRPLLKQWTHGRVTALGDAVHPTSPYAGYGAGMAIEDGYFLGRFLRGVDLSDRAALAAALARYEAQRVDYTNQTVMMARRLGRLFHQLPWPLSAVRDALLTHTRFPQKFIVEDYFKNAEQEMLSLEV</sequence>
<dbReference type="GO" id="GO:0071949">
    <property type="term" value="F:FAD binding"/>
    <property type="evidence" value="ECO:0007669"/>
    <property type="project" value="InterPro"/>
</dbReference>
<comment type="cofactor">
    <cofactor evidence="1">
        <name>FAD</name>
        <dbReference type="ChEBI" id="CHEBI:57692"/>
    </cofactor>
</comment>
<evidence type="ECO:0000313" key="8">
    <source>
        <dbReference type="Proteomes" id="UP000694660"/>
    </source>
</evidence>
<dbReference type="PANTHER" id="PTHR13789:SF318">
    <property type="entry name" value="GERANYLGERANYL DIPHOSPHATE REDUCTASE"/>
    <property type="match status" value="1"/>
</dbReference>
<dbReference type="AlphaFoldDB" id="A0A944DJT1"/>
<keyword evidence="8" id="KW-1185">Reference proteome</keyword>
<evidence type="ECO:0000256" key="3">
    <source>
        <dbReference type="ARBA" id="ARBA00022827"/>
    </source>
</evidence>
<feature type="domain" description="FAD-binding" evidence="6">
    <location>
        <begin position="14"/>
        <end position="352"/>
    </location>
</feature>
<organism evidence="7 8">
    <name type="scientific">Denitromonas iodatirespirans</name>
    <dbReference type="NCBI Taxonomy" id="2795389"/>
    <lineage>
        <taxon>Bacteria</taxon>
        <taxon>Pseudomonadati</taxon>
        <taxon>Pseudomonadota</taxon>
        <taxon>Betaproteobacteria</taxon>
        <taxon>Rhodocyclales</taxon>
        <taxon>Zoogloeaceae</taxon>
        <taxon>Denitromonas</taxon>
    </lineage>
</organism>
<reference evidence="8" key="1">
    <citation type="journal article" date="2022" name="ISME J.">
        <title>Genetic and phylogenetic analysis of dissimilatory iodate-reducing bacteria identifies potential niches across the world's oceans.</title>
        <authorList>
            <person name="Reyes-Umana V."/>
            <person name="Henning Z."/>
            <person name="Lee K."/>
            <person name="Barnum T.P."/>
            <person name="Coates J.D."/>
        </authorList>
    </citation>
    <scope>NUCLEOTIDE SEQUENCE [LARGE SCALE GENOMIC DNA]</scope>
    <source>
        <strain evidence="8">IR12</strain>
    </source>
</reference>
<dbReference type="Gene3D" id="3.50.50.60">
    <property type="entry name" value="FAD/NAD(P)-binding domain"/>
    <property type="match status" value="1"/>
</dbReference>
<keyword evidence="2" id="KW-0285">Flavoprotein</keyword>
<protein>
    <submittedName>
        <fullName evidence="7">FAD-dependent monooxygenase</fullName>
    </submittedName>
</protein>
<dbReference type="InterPro" id="IPR050493">
    <property type="entry name" value="FAD-dep_Monooxygenase_BioMet"/>
</dbReference>
<keyword evidence="5 7" id="KW-0503">Monooxygenase</keyword>
<dbReference type="EMBL" id="JAEKFT010000002">
    <property type="protein sequence ID" value="MBT0960109.1"/>
    <property type="molecule type" value="Genomic_DNA"/>
</dbReference>
<evidence type="ECO:0000313" key="7">
    <source>
        <dbReference type="EMBL" id="MBT0960109.1"/>
    </source>
</evidence>
<dbReference type="PRINTS" id="PR00420">
    <property type="entry name" value="RNGMNOXGNASE"/>
</dbReference>
<evidence type="ECO:0000256" key="1">
    <source>
        <dbReference type="ARBA" id="ARBA00001974"/>
    </source>
</evidence>
<dbReference type="InterPro" id="IPR002938">
    <property type="entry name" value="FAD-bd"/>
</dbReference>
<dbReference type="Pfam" id="PF01494">
    <property type="entry name" value="FAD_binding_3"/>
    <property type="match status" value="1"/>
</dbReference>
<accession>A0A944DJT1</accession>
<dbReference type="SUPFAM" id="SSF51905">
    <property type="entry name" value="FAD/NAD(P)-binding domain"/>
    <property type="match status" value="1"/>
</dbReference>
<evidence type="ECO:0000256" key="2">
    <source>
        <dbReference type="ARBA" id="ARBA00022630"/>
    </source>
</evidence>
<dbReference type="Proteomes" id="UP000694660">
    <property type="component" value="Unassembled WGS sequence"/>
</dbReference>
<name>A0A944DJT1_DENI1</name>
<evidence type="ECO:0000259" key="6">
    <source>
        <dbReference type="Pfam" id="PF01494"/>
    </source>
</evidence>